<evidence type="ECO:0000313" key="3">
    <source>
        <dbReference type="Proteomes" id="UP001432322"/>
    </source>
</evidence>
<name>A0AAV5V5U3_9BILA</name>
<comment type="caution">
    <text evidence="2">The sequence shown here is derived from an EMBL/GenBank/DDBJ whole genome shotgun (WGS) entry which is preliminary data.</text>
</comment>
<reference evidence="2" key="1">
    <citation type="submission" date="2023-10" db="EMBL/GenBank/DDBJ databases">
        <title>Genome assembly of Pristionchus species.</title>
        <authorList>
            <person name="Yoshida K."/>
            <person name="Sommer R.J."/>
        </authorList>
    </citation>
    <scope>NUCLEOTIDE SEQUENCE</scope>
    <source>
        <strain evidence="2">RS5133</strain>
    </source>
</reference>
<proteinExistence type="predicted"/>
<keyword evidence="1" id="KW-0732">Signal</keyword>
<evidence type="ECO:0000256" key="1">
    <source>
        <dbReference type="SAM" id="SignalP"/>
    </source>
</evidence>
<dbReference type="AlphaFoldDB" id="A0AAV5V5U3"/>
<accession>A0AAV5V5U3</accession>
<sequence length="104" mass="11210">MEMRVAQLFALLLLCATSTTALQCYQGNVVVRGDRTLPPPVLRGCGGGADCCEIVTSHKPDGTTILNYGCKQCRQYLNGKQEIGDKDNAHCASAKGLCEYRGLE</sequence>
<protein>
    <submittedName>
        <fullName evidence="2">Uncharacterized protein</fullName>
    </submittedName>
</protein>
<gene>
    <name evidence="2" type="ORF">PFISCL1PPCAC_4512</name>
</gene>
<feature type="signal peptide" evidence="1">
    <location>
        <begin position="1"/>
        <end position="21"/>
    </location>
</feature>
<keyword evidence="3" id="KW-1185">Reference proteome</keyword>
<evidence type="ECO:0000313" key="2">
    <source>
        <dbReference type="EMBL" id="GMT13215.1"/>
    </source>
</evidence>
<dbReference type="EMBL" id="BTSY01000002">
    <property type="protein sequence ID" value="GMT13215.1"/>
    <property type="molecule type" value="Genomic_DNA"/>
</dbReference>
<dbReference type="Proteomes" id="UP001432322">
    <property type="component" value="Unassembled WGS sequence"/>
</dbReference>
<feature type="chain" id="PRO_5043697431" evidence="1">
    <location>
        <begin position="22"/>
        <end position="104"/>
    </location>
</feature>
<organism evidence="2 3">
    <name type="scientific">Pristionchus fissidentatus</name>
    <dbReference type="NCBI Taxonomy" id="1538716"/>
    <lineage>
        <taxon>Eukaryota</taxon>
        <taxon>Metazoa</taxon>
        <taxon>Ecdysozoa</taxon>
        <taxon>Nematoda</taxon>
        <taxon>Chromadorea</taxon>
        <taxon>Rhabditida</taxon>
        <taxon>Rhabditina</taxon>
        <taxon>Diplogasteromorpha</taxon>
        <taxon>Diplogasteroidea</taxon>
        <taxon>Neodiplogasteridae</taxon>
        <taxon>Pristionchus</taxon>
    </lineage>
</organism>